<dbReference type="Gene3D" id="3.30.40.10">
    <property type="entry name" value="Zinc/RING finger domain, C3HC4 (zinc finger)"/>
    <property type="match status" value="1"/>
</dbReference>
<dbReference type="HOGENOM" id="CLU_864511_0_0_1"/>
<dbReference type="OrthoDB" id="6516538at2759"/>
<dbReference type="SUPFAM" id="SSF57850">
    <property type="entry name" value="RING/U-box"/>
    <property type="match status" value="1"/>
</dbReference>
<proteinExistence type="predicted"/>
<reference evidence="1 2" key="1">
    <citation type="journal article" date="2006" name="Nature">
        <title>Global trends of whole-genome duplications revealed by the ciliate Paramecium tetraurelia.</title>
        <authorList>
            <consortium name="Genoscope"/>
            <person name="Aury J.-M."/>
            <person name="Jaillon O."/>
            <person name="Duret L."/>
            <person name="Noel B."/>
            <person name="Jubin C."/>
            <person name="Porcel B.M."/>
            <person name="Segurens B."/>
            <person name="Daubin V."/>
            <person name="Anthouard V."/>
            <person name="Aiach N."/>
            <person name="Arnaiz O."/>
            <person name="Billaut A."/>
            <person name="Beisson J."/>
            <person name="Blanc I."/>
            <person name="Bouhouche K."/>
            <person name="Camara F."/>
            <person name="Duharcourt S."/>
            <person name="Guigo R."/>
            <person name="Gogendeau D."/>
            <person name="Katinka M."/>
            <person name="Keller A.-M."/>
            <person name="Kissmehl R."/>
            <person name="Klotz C."/>
            <person name="Koll F."/>
            <person name="Le Moue A."/>
            <person name="Lepere C."/>
            <person name="Malinsky S."/>
            <person name="Nowacki M."/>
            <person name="Nowak J.K."/>
            <person name="Plattner H."/>
            <person name="Poulain J."/>
            <person name="Ruiz F."/>
            <person name="Serrano V."/>
            <person name="Zagulski M."/>
            <person name="Dessen P."/>
            <person name="Betermier M."/>
            <person name="Weissenbach J."/>
            <person name="Scarpelli C."/>
            <person name="Schachter V."/>
            <person name="Sperling L."/>
            <person name="Meyer E."/>
            <person name="Cohen J."/>
            <person name="Wincker P."/>
        </authorList>
    </citation>
    <scope>NUCLEOTIDE SEQUENCE [LARGE SCALE GENOMIC DNA]</scope>
    <source>
        <strain evidence="1 2">Stock d4-2</strain>
    </source>
</reference>
<name>A0BF57_PARTE</name>
<evidence type="ECO:0000313" key="1">
    <source>
        <dbReference type="EMBL" id="CAK57174.1"/>
    </source>
</evidence>
<dbReference type="EMBL" id="CT867990">
    <property type="protein sequence ID" value="CAK57174.1"/>
    <property type="molecule type" value="Genomic_DNA"/>
</dbReference>
<evidence type="ECO:0008006" key="3">
    <source>
        <dbReference type="Google" id="ProtNLM"/>
    </source>
</evidence>
<dbReference type="Proteomes" id="UP000000600">
    <property type="component" value="Unassembled WGS sequence"/>
</dbReference>
<dbReference type="RefSeq" id="XP_001424572.1">
    <property type="nucleotide sequence ID" value="XM_001424535.1"/>
</dbReference>
<organism evidence="1 2">
    <name type="scientific">Paramecium tetraurelia</name>
    <dbReference type="NCBI Taxonomy" id="5888"/>
    <lineage>
        <taxon>Eukaryota</taxon>
        <taxon>Sar</taxon>
        <taxon>Alveolata</taxon>
        <taxon>Ciliophora</taxon>
        <taxon>Intramacronucleata</taxon>
        <taxon>Oligohymenophorea</taxon>
        <taxon>Peniculida</taxon>
        <taxon>Parameciidae</taxon>
        <taxon>Paramecium</taxon>
    </lineage>
</organism>
<dbReference type="InParanoid" id="A0BF57"/>
<dbReference type="OMA" id="YKKNQGP"/>
<evidence type="ECO:0000313" key="2">
    <source>
        <dbReference type="Proteomes" id="UP000000600"/>
    </source>
</evidence>
<accession>A0BF57</accession>
<dbReference type="AlphaFoldDB" id="A0BF57"/>
<dbReference type="InterPro" id="IPR013083">
    <property type="entry name" value="Znf_RING/FYVE/PHD"/>
</dbReference>
<protein>
    <recommendedName>
        <fullName evidence="3">RING-type domain-containing protein</fullName>
    </recommendedName>
</protein>
<dbReference type="GeneID" id="5010356"/>
<keyword evidence="2" id="KW-1185">Reference proteome</keyword>
<dbReference type="KEGG" id="ptm:GSPATT00028209001"/>
<gene>
    <name evidence="1" type="ORF">GSPATT00028209001</name>
</gene>
<sequence length="322" mass="38025">MIVTYNNQDYKVGYPKTLSKMKKKLQEQIPEIKERELVIMKVHTKEEKKLIEQFKYQEVVQSYKKNQGPKLKCYILQKLLQSLSFEFSQQKQQHEIDLCKQKNNTLENTALQIDSNQQMTGKLEQFCSSEQQNQQKESVVSGVISEISTFYVEQPLINQNNQEINEKQQYQKEQITESQFDSILNRSQMDRGNNTESNLQTMISKCQICNQKIVQYPYFLSCSHVYHEQCLKEFLINQIKNKGQKLFCHCNKQIIHPCSILETLDLNYYNSKLLDNQLNEIKKTYKCIKRCPNKTCTFFVINTNNQITKSFCPQCLMQVLLV</sequence>